<dbReference type="GO" id="GO:0008643">
    <property type="term" value="P:carbohydrate transport"/>
    <property type="evidence" value="ECO:0007669"/>
    <property type="project" value="InterPro"/>
</dbReference>
<dbReference type="AlphaFoldDB" id="A0A376H4U8"/>
<feature type="transmembrane region" description="Helical" evidence="1">
    <location>
        <begin position="154"/>
        <end position="175"/>
    </location>
</feature>
<sequence length="183" mass="20118">MNSDRLKVSEKLGFALTNLGNIPIMTLLNTYLLIFYTDVIGVNPALVGMLFLVSRLLDGVSDPLIGFVIDRFPRTKIGKYKPVLILGVIICCLNYLLVWFSPLLFPAQKIIAISISYILLGINFDFMDIPLNSLIPVLTQEDEGRNQLSSIKGISYTVGPAILNVAAPLAIAAFATSLKGYFY</sequence>
<feature type="transmembrane region" description="Helical" evidence="1">
    <location>
        <begin position="107"/>
        <end position="126"/>
    </location>
</feature>
<dbReference type="Proteomes" id="UP000254807">
    <property type="component" value="Unassembled WGS sequence"/>
</dbReference>
<dbReference type="Pfam" id="PF13347">
    <property type="entry name" value="MFS_2"/>
    <property type="match status" value="1"/>
</dbReference>
<gene>
    <name evidence="2" type="primary">melB</name>
    <name evidence="2" type="ORF">NCTC12360_02721</name>
</gene>
<keyword evidence="3" id="KW-1185">Reference proteome</keyword>
<dbReference type="EMBL" id="UFYW01000001">
    <property type="protein sequence ID" value="STD84194.1"/>
    <property type="molecule type" value="Genomic_DNA"/>
</dbReference>
<dbReference type="RefSeq" id="WP_255210063.1">
    <property type="nucleotide sequence ID" value="NZ_JBHULA010000042.1"/>
</dbReference>
<dbReference type="InterPro" id="IPR036259">
    <property type="entry name" value="MFS_trans_sf"/>
</dbReference>
<dbReference type="InterPro" id="IPR039672">
    <property type="entry name" value="MFS_2"/>
</dbReference>
<dbReference type="SUPFAM" id="SSF103473">
    <property type="entry name" value="MFS general substrate transporter"/>
    <property type="match status" value="1"/>
</dbReference>
<evidence type="ECO:0000256" key="1">
    <source>
        <dbReference type="SAM" id="Phobius"/>
    </source>
</evidence>
<protein>
    <submittedName>
        <fullName evidence="2">Sugar (Glycoside-Pentoside-Hexuronide) transporter</fullName>
    </submittedName>
</protein>
<reference evidence="2 3" key="1">
    <citation type="submission" date="2018-06" db="EMBL/GenBank/DDBJ databases">
        <authorList>
            <consortium name="Pathogen Informatics"/>
            <person name="Doyle S."/>
        </authorList>
    </citation>
    <scope>NUCLEOTIDE SEQUENCE [LARGE SCALE GENOMIC DNA]</scope>
    <source>
        <strain evidence="2 3">NCTC12360</strain>
    </source>
</reference>
<evidence type="ECO:0000313" key="3">
    <source>
        <dbReference type="Proteomes" id="UP000254807"/>
    </source>
</evidence>
<keyword evidence="1" id="KW-1133">Transmembrane helix</keyword>
<organism evidence="2 3">
    <name type="scientific">Enterococcus gallinarum</name>
    <dbReference type="NCBI Taxonomy" id="1353"/>
    <lineage>
        <taxon>Bacteria</taxon>
        <taxon>Bacillati</taxon>
        <taxon>Bacillota</taxon>
        <taxon>Bacilli</taxon>
        <taxon>Lactobacillales</taxon>
        <taxon>Enterococcaceae</taxon>
        <taxon>Enterococcus</taxon>
    </lineage>
</organism>
<keyword evidence="1" id="KW-0812">Transmembrane</keyword>
<accession>A0A376H4U8</accession>
<dbReference type="GO" id="GO:0015293">
    <property type="term" value="F:symporter activity"/>
    <property type="evidence" value="ECO:0007669"/>
    <property type="project" value="InterPro"/>
</dbReference>
<evidence type="ECO:0000313" key="2">
    <source>
        <dbReference type="EMBL" id="STD84194.1"/>
    </source>
</evidence>
<dbReference type="GO" id="GO:0005886">
    <property type="term" value="C:plasma membrane"/>
    <property type="evidence" value="ECO:0007669"/>
    <property type="project" value="TreeGrafter"/>
</dbReference>
<dbReference type="Gene3D" id="1.20.1250.20">
    <property type="entry name" value="MFS general substrate transporter like domains"/>
    <property type="match status" value="1"/>
</dbReference>
<dbReference type="PANTHER" id="PTHR11328:SF24">
    <property type="entry name" value="MAJOR FACILITATOR SUPERFAMILY (MFS) PROFILE DOMAIN-CONTAINING PROTEIN"/>
    <property type="match status" value="1"/>
</dbReference>
<feature type="transmembrane region" description="Helical" evidence="1">
    <location>
        <begin position="82"/>
        <end position="101"/>
    </location>
</feature>
<name>A0A376H4U8_ENTGA</name>
<dbReference type="PANTHER" id="PTHR11328">
    <property type="entry name" value="MAJOR FACILITATOR SUPERFAMILY DOMAIN-CONTAINING PROTEIN"/>
    <property type="match status" value="1"/>
</dbReference>
<keyword evidence="1" id="KW-0472">Membrane</keyword>
<proteinExistence type="predicted"/>